<dbReference type="SUPFAM" id="SSF48452">
    <property type="entry name" value="TPR-like"/>
    <property type="match status" value="1"/>
</dbReference>
<keyword evidence="2" id="KW-0802">TPR repeat</keyword>
<dbReference type="SMART" id="SM00028">
    <property type="entry name" value="TPR"/>
    <property type="match status" value="6"/>
</dbReference>
<gene>
    <name evidence="3" type="ORF">N4G62_07130</name>
</gene>
<dbReference type="InterPro" id="IPR011990">
    <property type="entry name" value="TPR-like_helical_dom_sf"/>
</dbReference>
<feature type="repeat" description="TPR" evidence="2">
    <location>
        <begin position="67"/>
        <end position="100"/>
    </location>
</feature>
<name>A0ABU5LPG4_9SPHN</name>
<dbReference type="SUPFAM" id="SSF52540">
    <property type="entry name" value="P-loop containing nucleoside triphosphate hydrolases"/>
    <property type="match status" value="1"/>
</dbReference>
<dbReference type="Gene3D" id="3.40.50.300">
    <property type="entry name" value="P-loop containing nucleotide triphosphate hydrolases"/>
    <property type="match status" value="1"/>
</dbReference>
<sequence>MTADQAKDALQAGRLGEAEALARNGLAVAPDDRDLLYVMAVAQRYLGKLDAALATLDRLTSAHPDYGRAEQERGHVFVASGRPDEARDAYDRAVARNPTLLASWRALVALNADNPREAERAREEVAYLGALPKELLAVASMIYEGRLQPAEELCRRYLRAHPTDVEAMRLLADIGTRLHVYDDAEFLLESALEFEPDYALARLDYVGVLHKRQKFAAAHAQAARLHALDPGNPLFQNALANESAAIGRYDEALAIYDTLIASGAAAAGTHLARGHALKTIGRQEEAVAAYRAAYTAQPDFGDAYWSLANLKTYRFTDEEMRAMAAEVEAPGTAPDDRAHLHFALGKAHEDRGDHAAAFSHYDAGNRLRREQSRYDADAMDREMAAQIRFFTPDLIARLAGTGDPSDAPIFIVGLPRAGSTLVEQILASHSRVEGTLELPNIMGLAHRLSGRRRADEREIYPACLAELPRDDLARFGREFLEETQIHRTGRPHFTDKMPNNFRHIGLIHLILPNARIIDARRDPMDCCFSGFKQLFAEGQEFTYCLEEVGRYYRGYERLMAHWDAVLPGKVLRVQYEDMIDDLEGQVRRILDHCRLAFEPACLDFHKTRRSVRTASSEQVRQPIYRTGMAQWRPFEPWLDPLKRALGMPAPEDVAADQAASS</sequence>
<evidence type="ECO:0000256" key="2">
    <source>
        <dbReference type="PROSITE-ProRule" id="PRU00339"/>
    </source>
</evidence>
<keyword evidence="4" id="KW-1185">Reference proteome</keyword>
<keyword evidence="1" id="KW-0808">Transferase</keyword>
<dbReference type="InterPro" id="IPR027417">
    <property type="entry name" value="P-loop_NTPase"/>
</dbReference>
<dbReference type="Pfam" id="PF13181">
    <property type="entry name" value="TPR_8"/>
    <property type="match status" value="1"/>
</dbReference>
<dbReference type="EMBL" id="JAOBTW010000007">
    <property type="protein sequence ID" value="MDZ7281798.1"/>
    <property type="molecule type" value="Genomic_DNA"/>
</dbReference>
<protein>
    <submittedName>
        <fullName evidence="3">Sulfotransferase</fullName>
    </submittedName>
</protein>
<dbReference type="Proteomes" id="UP001292182">
    <property type="component" value="Unassembled WGS sequence"/>
</dbReference>
<dbReference type="RefSeq" id="WP_322539024.1">
    <property type="nucleotide sequence ID" value="NZ_JAOBTW010000007.1"/>
</dbReference>
<dbReference type="Gene3D" id="1.25.40.10">
    <property type="entry name" value="Tetratricopeptide repeat domain"/>
    <property type="match status" value="2"/>
</dbReference>
<organism evidence="3 4">
    <name type="scientific">Sphingomonas sanguinis</name>
    <dbReference type="NCBI Taxonomy" id="33051"/>
    <lineage>
        <taxon>Bacteria</taxon>
        <taxon>Pseudomonadati</taxon>
        <taxon>Pseudomonadota</taxon>
        <taxon>Alphaproteobacteria</taxon>
        <taxon>Sphingomonadales</taxon>
        <taxon>Sphingomonadaceae</taxon>
        <taxon>Sphingomonas</taxon>
    </lineage>
</organism>
<accession>A0ABU5LPG4</accession>
<evidence type="ECO:0000313" key="4">
    <source>
        <dbReference type="Proteomes" id="UP001292182"/>
    </source>
</evidence>
<dbReference type="PANTHER" id="PTHR12788:SF10">
    <property type="entry name" value="PROTEIN-TYROSINE SULFOTRANSFERASE"/>
    <property type="match status" value="1"/>
</dbReference>
<dbReference type="InterPro" id="IPR026634">
    <property type="entry name" value="TPST-like"/>
</dbReference>
<dbReference type="Pfam" id="PF13469">
    <property type="entry name" value="Sulfotransfer_3"/>
    <property type="match status" value="1"/>
</dbReference>
<dbReference type="PANTHER" id="PTHR12788">
    <property type="entry name" value="PROTEIN-TYROSINE SULFOTRANSFERASE 2"/>
    <property type="match status" value="1"/>
</dbReference>
<evidence type="ECO:0000256" key="1">
    <source>
        <dbReference type="ARBA" id="ARBA00022679"/>
    </source>
</evidence>
<dbReference type="Pfam" id="PF13432">
    <property type="entry name" value="TPR_16"/>
    <property type="match status" value="1"/>
</dbReference>
<comment type="caution">
    <text evidence="3">The sequence shown here is derived from an EMBL/GenBank/DDBJ whole genome shotgun (WGS) entry which is preliminary data.</text>
</comment>
<dbReference type="Pfam" id="PF14559">
    <property type="entry name" value="TPR_19"/>
    <property type="match status" value="1"/>
</dbReference>
<dbReference type="PROSITE" id="PS50005">
    <property type="entry name" value="TPR"/>
    <property type="match status" value="1"/>
</dbReference>
<proteinExistence type="predicted"/>
<reference evidence="4" key="1">
    <citation type="submission" date="2023-07" db="EMBL/GenBank/DDBJ databases">
        <title>Whole genome sequence analysis of rice epiphytic Sphingomonas sanguinis OsEp_Plm_15B2.</title>
        <authorList>
            <person name="Sahu K.P."/>
            <person name="Asharani P."/>
            <person name="Reddy B."/>
            <person name="Kumar A."/>
        </authorList>
    </citation>
    <scope>NUCLEOTIDE SEQUENCE [LARGE SCALE GENOMIC DNA]</scope>
    <source>
        <strain evidence="4">OsEp_Plm_15B2</strain>
    </source>
</reference>
<dbReference type="InterPro" id="IPR019734">
    <property type="entry name" value="TPR_rpt"/>
</dbReference>
<evidence type="ECO:0000313" key="3">
    <source>
        <dbReference type="EMBL" id="MDZ7281798.1"/>
    </source>
</evidence>